<evidence type="ECO:0000313" key="1">
    <source>
        <dbReference type="EMBL" id="RFF36780.1"/>
    </source>
</evidence>
<gene>
    <name evidence="1" type="ORF">DZD52_20365</name>
</gene>
<dbReference type="OrthoDB" id="9802901at2"/>
<dbReference type="RefSeq" id="WP_080995336.1">
    <property type="nucleotide sequence ID" value="NZ_CP142084.2"/>
</dbReference>
<protein>
    <recommendedName>
        <fullName evidence="3">HNH domain-containing protein</fullName>
    </recommendedName>
</protein>
<evidence type="ECO:0000313" key="2">
    <source>
        <dbReference type="Proteomes" id="UP000259570"/>
    </source>
</evidence>
<dbReference type="Proteomes" id="UP000259570">
    <property type="component" value="Unassembled WGS sequence"/>
</dbReference>
<name>A0A3E1KDV0_9XANT</name>
<accession>A0A3E1KDV0</accession>
<dbReference type="GeneID" id="97212660"/>
<dbReference type="EMBL" id="QUZM01000078">
    <property type="protein sequence ID" value="RFF36780.1"/>
    <property type="molecule type" value="Genomic_DNA"/>
</dbReference>
<dbReference type="AlphaFoldDB" id="A0A3E1KDV0"/>
<organism evidence="1 2">
    <name type="scientific">Xanthomonas nasturtii</name>
    <dbReference type="NCBI Taxonomy" id="1843581"/>
    <lineage>
        <taxon>Bacteria</taxon>
        <taxon>Pseudomonadati</taxon>
        <taxon>Pseudomonadota</taxon>
        <taxon>Gammaproteobacteria</taxon>
        <taxon>Lysobacterales</taxon>
        <taxon>Lysobacteraceae</taxon>
        <taxon>Xanthomonas</taxon>
    </lineage>
</organism>
<reference evidence="1 2" key="1">
    <citation type="submission" date="2018-08" db="EMBL/GenBank/DDBJ databases">
        <title>Genome sequencing of X. nasturtii WHRI 8984.</title>
        <authorList>
            <person name="Studholme D.J."/>
            <person name="Mchugh J."/>
            <person name="Vicente J."/>
        </authorList>
    </citation>
    <scope>NUCLEOTIDE SEQUENCE [LARGE SCALE GENOMIC DNA]</scope>
    <source>
        <strain evidence="1 2">WHRI 8984</strain>
    </source>
</reference>
<sequence length="130" mass="14793">MSNKRLKSLRTNAFNAQSGRCYYCDRPMWLASPVELGLKPGKARSFQCTAEHLVAQQDAGLDVPGNVVAACFLCNVRRHRGKGQASNPTHYKAHVQRRLAKGKWHSIVRLEHSRKESTNVEKRGVPHFWR</sequence>
<evidence type="ECO:0008006" key="3">
    <source>
        <dbReference type="Google" id="ProtNLM"/>
    </source>
</evidence>
<dbReference type="Gene3D" id="1.10.30.50">
    <property type="match status" value="1"/>
</dbReference>
<comment type="caution">
    <text evidence="1">The sequence shown here is derived from an EMBL/GenBank/DDBJ whole genome shotgun (WGS) entry which is preliminary data.</text>
</comment>
<proteinExistence type="predicted"/>